<feature type="domain" description="E3 ubiquitin-protein ligase APD1-4 middle" evidence="3">
    <location>
        <begin position="476"/>
        <end position="583"/>
    </location>
</feature>
<dbReference type="InterPro" id="IPR032008">
    <property type="entry name" value="APD1-4_N"/>
</dbReference>
<comment type="caution">
    <text evidence="4">The sequence shown here is derived from an EMBL/GenBank/DDBJ whole genome shotgun (WGS) entry which is preliminary data.</text>
</comment>
<dbReference type="Pfam" id="PF16041">
    <property type="entry name" value="APD1-4_M"/>
    <property type="match status" value="1"/>
</dbReference>
<evidence type="ECO:0000256" key="1">
    <source>
        <dbReference type="SAM" id="Phobius"/>
    </source>
</evidence>
<dbReference type="PANTHER" id="PTHR39077">
    <property type="entry name" value="DUF4793 DOMAIN-CONTAINING PROTEIN"/>
    <property type="match status" value="1"/>
</dbReference>
<dbReference type="EMBL" id="JBDJPC010000006">
    <property type="protein sequence ID" value="KAL1497533.1"/>
    <property type="molecule type" value="Genomic_DNA"/>
</dbReference>
<reference evidence="4 5" key="1">
    <citation type="submission" date="2024-05" db="EMBL/GenBank/DDBJ databases">
        <title>Genetic variation in Jamaican populations of the coffee berry borer (Hypothenemus hampei).</title>
        <authorList>
            <person name="Errbii M."/>
            <person name="Myrie A."/>
        </authorList>
    </citation>
    <scope>NUCLEOTIDE SEQUENCE [LARGE SCALE GENOMIC DNA]</scope>
    <source>
        <strain evidence="4">JA-Hopewell-2020-01-JO</strain>
        <tissue evidence="4">Whole body</tissue>
    </source>
</reference>
<organism evidence="4 5">
    <name type="scientific">Hypothenemus hampei</name>
    <name type="common">Coffee berry borer</name>
    <dbReference type="NCBI Taxonomy" id="57062"/>
    <lineage>
        <taxon>Eukaryota</taxon>
        <taxon>Metazoa</taxon>
        <taxon>Ecdysozoa</taxon>
        <taxon>Arthropoda</taxon>
        <taxon>Hexapoda</taxon>
        <taxon>Insecta</taxon>
        <taxon>Pterygota</taxon>
        <taxon>Neoptera</taxon>
        <taxon>Endopterygota</taxon>
        <taxon>Coleoptera</taxon>
        <taxon>Polyphaga</taxon>
        <taxon>Cucujiformia</taxon>
        <taxon>Curculionidae</taxon>
        <taxon>Scolytinae</taxon>
        <taxon>Hypothenemus</taxon>
    </lineage>
</organism>
<accession>A0ABD1EP80</accession>
<protein>
    <recommendedName>
        <fullName evidence="6">E3 ubiquitin-protein ligase APD1-4 middle domain-containing protein</fullName>
    </recommendedName>
</protein>
<dbReference type="PANTHER" id="PTHR39077:SF1">
    <property type="entry name" value="E3 UBIQUITIN-PROTEIN LIGASE APD1-4 MIDDLE DOMAIN-CONTAINING PROTEIN"/>
    <property type="match status" value="1"/>
</dbReference>
<proteinExistence type="predicted"/>
<sequence>MKEHQVVLEEVPLQTFGPYEKRPSKSLKGPLRVIRLCLLGVVVPTLVLGVPLYLRYNVYGSQLYPLAMSDMRMIDNRVSTTWCQKQRIKTNTTFNAFLLSEPPKLSSNSQTLTMIRHLILEDDIKEYWGFYLLKGSSVTVNTCVRWPGASLIVIRGHRHLHQCAYIGDDSSEELDELMEAIREGTYVNENQYVKKPLSNESITNDPEIMKRHRSDVEFHSPHHEKNKDNYTLKNNVDTSELNDPKVMKTILDALQSKKQKQKEKDHPHFKRNSTIAKNETGNFNIYSPGENSIPSSQEIISQLYNRLQSFGDKAPKYLEELSKKFSNSPEDVLNSNSEHADESNLQKKFEMHYETQGRQYKKPLVNFNRNIDNRRRKREIDEALSDFNKDDEENNNANEEGFAQADGIASHRGTINEPTNDHDMSNSEFWSSFSSSEEALLNCEGLILNLPLTPHHNCRQDLTEDEAEETYLANSITYRVPVSGYYFFVFNSENEVQPNYIRVQFHLNKAVYDLSNPVAVCVNASNVCEVNLNFFSSEKLVLELPVRGNDTLWNEEFIVESECEPRTALYAVCVIAVPVIIILFAFS</sequence>
<evidence type="ECO:0000259" key="3">
    <source>
        <dbReference type="Pfam" id="PF16041"/>
    </source>
</evidence>
<feature type="domain" description="E3 ubiquitin-protein ligase APD1-4 N-terminal" evidence="2">
    <location>
        <begin position="91"/>
        <end position="160"/>
    </location>
</feature>
<keyword evidence="1" id="KW-0472">Membrane</keyword>
<feature type="transmembrane region" description="Helical" evidence="1">
    <location>
        <begin position="568"/>
        <end position="586"/>
    </location>
</feature>
<keyword evidence="1" id="KW-0812">Transmembrane</keyword>
<name>A0ABD1EP80_HYPHA</name>
<dbReference type="InterPro" id="IPR032010">
    <property type="entry name" value="APD1-4_M"/>
</dbReference>
<evidence type="ECO:0000259" key="2">
    <source>
        <dbReference type="Pfam" id="PF16040"/>
    </source>
</evidence>
<gene>
    <name evidence="4" type="ORF">ABEB36_008477</name>
</gene>
<dbReference type="AlphaFoldDB" id="A0ABD1EP80"/>
<feature type="transmembrane region" description="Helical" evidence="1">
    <location>
        <begin position="33"/>
        <end position="54"/>
    </location>
</feature>
<dbReference type="Pfam" id="PF16040">
    <property type="entry name" value="APD1-4_N"/>
    <property type="match status" value="1"/>
</dbReference>
<dbReference type="Proteomes" id="UP001566132">
    <property type="component" value="Unassembled WGS sequence"/>
</dbReference>
<evidence type="ECO:0008006" key="6">
    <source>
        <dbReference type="Google" id="ProtNLM"/>
    </source>
</evidence>
<keyword evidence="1" id="KW-1133">Transmembrane helix</keyword>
<evidence type="ECO:0000313" key="5">
    <source>
        <dbReference type="Proteomes" id="UP001566132"/>
    </source>
</evidence>
<evidence type="ECO:0000313" key="4">
    <source>
        <dbReference type="EMBL" id="KAL1497533.1"/>
    </source>
</evidence>
<keyword evidence="5" id="KW-1185">Reference proteome</keyword>